<proteinExistence type="predicted"/>
<dbReference type="PROSITE" id="PS51257">
    <property type="entry name" value="PROKAR_LIPOPROTEIN"/>
    <property type="match status" value="1"/>
</dbReference>
<dbReference type="STRING" id="1124188.SAMN05444377_101463"/>
<gene>
    <name evidence="1" type="ORF">SAMN05444377_101463</name>
</gene>
<evidence type="ECO:0000313" key="1">
    <source>
        <dbReference type="EMBL" id="SHE86129.1"/>
    </source>
</evidence>
<name>A0A1M4WY19_9FLAO</name>
<evidence type="ECO:0000313" key="2">
    <source>
        <dbReference type="Proteomes" id="UP000184147"/>
    </source>
</evidence>
<accession>A0A1M4WY19</accession>
<organism evidence="1 2">
    <name type="scientific">Flavobacterium fontis</name>
    <dbReference type="NCBI Taxonomy" id="1124188"/>
    <lineage>
        <taxon>Bacteria</taxon>
        <taxon>Pseudomonadati</taxon>
        <taxon>Bacteroidota</taxon>
        <taxon>Flavobacteriia</taxon>
        <taxon>Flavobacteriales</taxon>
        <taxon>Flavobacteriaceae</taxon>
        <taxon>Flavobacterium</taxon>
    </lineage>
</organism>
<dbReference type="Proteomes" id="UP000184147">
    <property type="component" value="Unassembled WGS sequence"/>
</dbReference>
<dbReference type="AlphaFoldDB" id="A0A1M4WY19"/>
<dbReference type="RefSeq" id="WP_143161685.1">
    <property type="nucleotide sequence ID" value="NZ_FQVQ01000001.1"/>
</dbReference>
<evidence type="ECO:0008006" key="3">
    <source>
        <dbReference type="Google" id="ProtNLM"/>
    </source>
</evidence>
<protein>
    <recommendedName>
        <fullName evidence="3">Lipoprotein</fullName>
    </recommendedName>
</protein>
<sequence length="165" mass="19289">MRYTFKIVIIGFVTMFTSCSTMKQAISKNQKNTNKYITNLLKNNDNVFYLYSTYSTFSTVWTYRSDSIEIYRLAKGKLISKEIYKNTGIKSFQIPTIKDLNSDIDKCGLVLDGDIIGFEFDKNKPEKNHNQITTDIKCCKAQKYKSDFLNKLVEDITIYKMWNIE</sequence>
<dbReference type="OrthoDB" id="9809196at2"/>
<dbReference type="EMBL" id="FQVQ01000001">
    <property type="protein sequence ID" value="SHE86129.1"/>
    <property type="molecule type" value="Genomic_DNA"/>
</dbReference>
<reference evidence="1 2" key="1">
    <citation type="submission" date="2016-11" db="EMBL/GenBank/DDBJ databases">
        <authorList>
            <person name="Jaros S."/>
            <person name="Januszkiewicz K."/>
            <person name="Wedrychowicz H."/>
        </authorList>
    </citation>
    <scope>NUCLEOTIDE SEQUENCE [LARGE SCALE GENOMIC DNA]</scope>
    <source>
        <strain evidence="1 2">DSM 25660</strain>
    </source>
</reference>
<keyword evidence="2" id="KW-1185">Reference proteome</keyword>